<comment type="caution">
    <text evidence="1">The sequence shown here is derived from an EMBL/GenBank/DDBJ whole genome shotgun (WGS) entry which is preliminary data.</text>
</comment>
<organism evidence="1 2">
    <name type="scientific">Aspergillus keveii</name>
    <dbReference type="NCBI Taxonomy" id="714993"/>
    <lineage>
        <taxon>Eukaryota</taxon>
        <taxon>Fungi</taxon>
        <taxon>Dikarya</taxon>
        <taxon>Ascomycota</taxon>
        <taxon>Pezizomycotina</taxon>
        <taxon>Eurotiomycetes</taxon>
        <taxon>Eurotiomycetidae</taxon>
        <taxon>Eurotiales</taxon>
        <taxon>Aspergillaceae</taxon>
        <taxon>Aspergillus</taxon>
        <taxon>Aspergillus subgen. Nidulantes</taxon>
    </lineage>
</organism>
<name>A0ABR4G1Q4_9EURO</name>
<gene>
    <name evidence="1" type="ORF">BJX66DRAFT_234274</name>
</gene>
<sequence>MPTVRAEQTFELWSLKSRWSGEGHGLSGSPSRLTSFYLWPLLAVGFDYILIKSSASLHLKVRPSLTSSTAAIRGKSPDCWRLASARSFRTMNNWIVLRHVTDSEVCFSLSPSFCLRLRVIHLQVSSRDQNYFRQSWTVTRSPPCRAKQVLHSRLSQVPSCQGPSAKVDSTIGAEVISAWV</sequence>
<reference evidence="1 2" key="1">
    <citation type="submission" date="2024-07" db="EMBL/GenBank/DDBJ databases">
        <title>Section-level genome sequencing and comparative genomics of Aspergillus sections Usti and Cavernicolus.</title>
        <authorList>
            <consortium name="Lawrence Berkeley National Laboratory"/>
            <person name="Nybo J.L."/>
            <person name="Vesth T.C."/>
            <person name="Theobald S."/>
            <person name="Frisvad J.C."/>
            <person name="Larsen T.O."/>
            <person name="Kjaerboelling I."/>
            <person name="Rothschild-Mancinelli K."/>
            <person name="Lyhne E.K."/>
            <person name="Kogle M.E."/>
            <person name="Barry K."/>
            <person name="Clum A."/>
            <person name="Na H."/>
            <person name="Ledsgaard L."/>
            <person name="Lin J."/>
            <person name="Lipzen A."/>
            <person name="Kuo A."/>
            <person name="Riley R."/>
            <person name="Mondo S."/>
            <person name="Labutti K."/>
            <person name="Haridas S."/>
            <person name="Pangalinan J."/>
            <person name="Salamov A.A."/>
            <person name="Simmons B.A."/>
            <person name="Magnuson J.K."/>
            <person name="Chen J."/>
            <person name="Drula E."/>
            <person name="Henrissat B."/>
            <person name="Wiebenga A."/>
            <person name="Lubbers R.J."/>
            <person name="Gomes A.C."/>
            <person name="Makela M.R."/>
            <person name="Stajich J."/>
            <person name="Grigoriev I.V."/>
            <person name="Mortensen U.H."/>
            <person name="De Vries R.P."/>
            <person name="Baker S.E."/>
            <person name="Andersen M.R."/>
        </authorList>
    </citation>
    <scope>NUCLEOTIDE SEQUENCE [LARGE SCALE GENOMIC DNA]</scope>
    <source>
        <strain evidence="1 2">CBS 209.92</strain>
    </source>
</reference>
<dbReference type="Proteomes" id="UP001610563">
    <property type="component" value="Unassembled WGS sequence"/>
</dbReference>
<accession>A0ABR4G1Q4</accession>
<protein>
    <submittedName>
        <fullName evidence="1">Uncharacterized protein</fullName>
    </submittedName>
</protein>
<dbReference type="EMBL" id="JBFTWV010000064">
    <property type="protein sequence ID" value="KAL2792948.1"/>
    <property type="molecule type" value="Genomic_DNA"/>
</dbReference>
<evidence type="ECO:0000313" key="2">
    <source>
        <dbReference type="Proteomes" id="UP001610563"/>
    </source>
</evidence>
<evidence type="ECO:0000313" key="1">
    <source>
        <dbReference type="EMBL" id="KAL2792948.1"/>
    </source>
</evidence>
<keyword evidence="2" id="KW-1185">Reference proteome</keyword>
<proteinExistence type="predicted"/>